<accession>L0HDM2</accession>
<dbReference type="STRING" id="593750.Metfor_0353"/>
<dbReference type="KEGG" id="mfo:Metfor_0353"/>
<dbReference type="RefSeq" id="WP_015284392.1">
    <property type="nucleotide sequence ID" value="NC_019943.1"/>
</dbReference>
<evidence type="ECO:0000313" key="2">
    <source>
        <dbReference type="Proteomes" id="UP000010824"/>
    </source>
</evidence>
<evidence type="ECO:0000313" key="1">
    <source>
        <dbReference type="EMBL" id="AGB01428.1"/>
    </source>
</evidence>
<protein>
    <recommendedName>
        <fullName evidence="3">DUF2240 family protein</fullName>
    </recommendedName>
</protein>
<dbReference type="AlphaFoldDB" id="L0HDM2"/>
<dbReference type="GeneID" id="14309026"/>
<dbReference type="Pfam" id="PF09999">
    <property type="entry name" value="DUF2240"/>
    <property type="match status" value="1"/>
</dbReference>
<sequence length="153" mass="17416">MTLRTTIAAPFRHTRKSGMKKNELVYYYALDRKWMSTDQANQLLRRAEEDGLLKQESGIFSPAFDTAAVTIPVGFKPTSAIFERNDPMQELIGRIARARKVEETEIVAEMNKVIREGFDTHLLPPAALVVLAKKYHVSCDDLRDPLRQALRKA</sequence>
<reference evidence="2" key="1">
    <citation type="submission" date="2011-12" db="EMBL/GenBank/DDBJ databases">
        <title>Complete sequence of Methanoregula formicicum SMSP.</title>
        <authorList>
            <person name="Lucas S."/>
            <person name="Han J."/>
            <person name="Lapidus A."/>
            <person name="Cheng J.-F."/>
            <person name="Goodwin L."/>
            <person name="Pitluck S."/>
            <person name="Peters L."/>
            <person name="Ovchinnikova G."/>
            <person name="Teshima H."/>
            <person name="Detter J.C."/>
            <person name="Han C."/>
            <person name="Tapia R."/>
            <person name="Land M."/>
            <person name="Hauser L."/>
            <person name="Kyrpides N."/>
            <person name="Ivanova N."/>
            <person name="Pagani I."/>
            <person name="Imachi H."/>
            <person name="Tamaki H."/>
            <person name="Sekiguchi Y."/>
            <person name="Kamagata Y."/>
            <person name="Cadillo-Quiroz H."/>
            <person name="Zinder S."/>
            <person name="Liu W.-T."/>
            <person name="Woyke T."/>
        </authorList>
    </citation>
    <scope>NUCLEOTIDE SEQUENCE [LARGE SCALE GENOMIC DNA]</scope>
    <source>
        <strain evidence="2">DSM 22288 / NBRC 105244 / SMSP</strain>
    </source>
</reference>
<dbReference type="OrthoDB" id="146786at2157"/>
<keyword evidence="2" id="KW-1185">Reference proteome</keyword>
<dbReference type="eggNOG" id="arCOG04418">
    <property type="taxonomic scope" value="Archaea"/>
</dbReference>
<dbReference type="InParanoid" id="L0HDM2"/>
<gene>
    <name evidence="1" type="ordered locus">Metfor_0353</name>
</gene>
<name>L0HDM2_METFS</name>
<evidence type="ECO:0008006" key="3">
    <source>
        <dbReference type="Google" id="ProtNLM"/>
    </source>
</evidence>
<dbReference type="EMBL" id="CP003167">
    <property type="protein sequence ID" value="AGB01428.1"/>
    <property type="molecule type" value="Genomic_DNA"/>
</dbReference>
<organism evidence="1 2">
    <name type="scientific">Methanoregula formicica (strain DSM 22288 / NBRC 105244 / SMSP)</name>
    <dbReference type="NCBI Taxonomy" id="593750"/>
    <lineage>
        <taxon>Archaea</taxon>
        <taxon>Methanobacteriati</taxon>
        <taxon>Methanobacteriota</taxon>
        <taxon>Stenosarchaea group</taxon>
        <taxon>Methanomicrobia</taxon>
        <taxon>Methanomicrobiales</taxon>
        <taxon>Methanoregulaceae</taxon>
        <taxon>Methanoregula</taxon>
    </lineage>
</organism>
<dbReference type="InterPro" id="IPR018716">
    <property type="entry name" value="DUF2240"/>
</dbReference>
<dbReference type="HOGENOM" id="CLU_134817_0_0_2"/>
<dbReference type="Proteomes" id="UP000010824">
    <property type="component" value="Chromosome"/>
</dbReference>
<reference evidence="1 2" key="2">
    <citation type="journal article" date="2014" name="Genome Announc.">
        <title>Complete Genome Sequence of Methanoregula formicica SMSPT, a Mesophilic Hydrogenotrophic Methanogen Isolated from a Methanogenic Upflow Anaerobic Sludge Blanket Reactor.</title>
        <authorList>
            <person name="Yamamoto K."/>
            <person name="Tamaki H."/>
            <person name="Cadillo-Quiroz H."/>
            <person name="Imachi H."/>
            <person name="Kyrpides N."/>
            <person name="Woyke T."/>
            <person name="Goodwin L."/>
            <person name="Zinder S.H."/>
            <person name="Kamagata Y."/>
            <person name="Liu W.T."/>
        </authorList>
    </citation>
    <scope>NUCLEOTIDE SEQUENCE [LARGE SCALE GENOMIC DNA]</scope>
    <source>
        <strain evidence="2">DSM 22288 / NBRC 105244 / SMSP</strain>
    </source>
</reference>
<proteinExistence type="predicted"/>